<accession>A0A103ZYP7</accession>
<dbReference type="Gene3D" id="2.40.50.100">
    <property type="match status" value="1"/>
</dbReference>
<feature type="domain" description="Multidrug resistance protein MdtA-like barrel-sandwich hybrid" evidence="4">
    <location>
        <begin position="63"/>
        <end position="196"/>
    </location>
</feature>
<feature type="signal peptide" evidence="3">
    <location>
        <begin position="1"/>
        <end position="21"/>
    </location>
</feature>
<evidence type="ECO:0000313" key="6">
    <source>
        <dbReference type="Proteomes" id="UP000069001"/>
    </source>
</evidence>
<dbReference type="Gene3D" id="1.10.287.470">
    <property type="entry name" value="Helix hairpin bin"/>
    <property type="match status" value="1"/>
</dbReference>
<organism evidence="5 6">
    <name type="scientific">Burkholderia cepacia</name>
    <name type="common">Pseudomonas cepacia</name>
    <dbReference type="NCBI Taxonomy" id="292"/>
    <lineage>
        <taxon>Bacteria</taxon>
        <taxon>Pseudomonadati</taxon>
        <taxon>Pseudomonadota</taxon>
        <taxon>Betaproteobacteria</taxon>
        <taxon>Burkholderiales</taxon>
        <taxon>Burkholderiaceae</taxon>
        <taxon>Burkholderia</taxon>
        <taxon>Burkholderia cepacia complex</taxon>
    </lineage>
</organism>
<dbReference type="Proteomes" id="UP000069001">
    <property type="component" value="Unassembled WGS sequence"/>
</dbReference>
<proteinExistence type="inferred from homology"/>
<keyword evidence="3" id="KW-0732">Signal</keyword>
<feature type="chain" id="PRO_5007120247" evidence="3">
    <location>
        <begin position="22"/>
        <end position="363"/>
    </location>
</feature>
<dbReference type="InterPro" id="IPR058625">
    <property type="entry name" value="MdtA-like_BSH"/>
</dbReference>
<dbReference type="InterPro" id="IPR006143">
    <property type="entry name" value="RND_pump_MFP"/>
</dbReference>
<dbReference type="Pfam" id="PF25917">
    <property type="entry name" value="BSH_RND"/>
    <property type="match status" value="1"/>
</dbReference>
<dbReference type="GO" id="GO:1990281">
    <property type="term" value="C:efflux pump complex"/>
    <property type="evidence" value="ECO:0007669"/>
    <property type="project" value="TreeGrafter"/>
</dbReference>
<dbReference type="GO" id="GO:0015562">
    <property type="term" value="F:efflux transmembrane transporter activity"/>
    <property type="evidence" value="ECO:0007669"/>
    <property type="project" value="TreeGrafter"/>
</dbReference>
<sequence length="363" mass="37345">MFIRAAAPAVLAASIAFGLVACGPAKQDDPRVATPLVRTDIARDAGGVGRIFTGTVVARVQSDLGFRVPGKIVERLVDAGQAVRRGQPLMRIDATDLQLATRAEDDAVAAAKARASQTAADEMRYSGLVSAGAVSASAYDQMRAAADTARAQLRAAQARADVARNAAGYAVLVADADGVVMSTLGEPGQVVAAGQTVVRLARSGPREAVVDLPETFRPALGSMGRATLYGGTGLTGDARLRQLSDAANPQTRTFEARYVLEGAIARAPLGATVTVDVPDARAATGAAAVRVPLAAVYDRGNGPGVWVVDGAKPRVVWRRVRLAAIGDETATVAEGLKAGERFVALGAHLLHDGDSVRIAGALQ</sequence>
<protein>
    <submittedName>
        <fullName evidence="5">Hemolysin secretion protein D</fullName>
    </submittedName>
</protein>
<dbReference type="PROSITE" id="PS51257">
    <property type="entry name" value="PROKAR_LIPOPROTEIN"/>
    <property type="match status" value="1"/>
</dbReference>
<gene>
    <name evidence="5" type="ORF">WS90_04370</name>
</gene>
<dbReference type="AlphaFoldDB" id="A0A103ZYP7"/>
<dbReference type="Gene3D" id="2.40.30.170">
    <property type="match status" value="1"/>
</dbReference>
<evidence type="ECO:0000256" key="1">
    <source>
        <dbReference type="ARBA" id="ARBA00009477"/>
    </source>
</evidence>
<keyword evidence="2" id="KW-0175">Coiled coil</keyword>
<comment type="caution">
    <text evidence="5">The sequence shown here is derived from an EMBL/GenBank/DDBJ whole genome shotgun (WGS) entry which is preliminary data.</text>
</comment>
<reference evidence="5 6" key="1">
    <citation type="submission" date="2015-11" db="EMBL/GenBank/DDBJ databases">
        <title>Expanding the genomic diversity of Burkholderia species for the development of highly accurate diagnostics.</title>
        <authorList>
            <person name="Sahl J."/>
            <person name="Keim P."/>
            <person name="Wagner D."/>
        </authorList>
    </citation>
    <scope>NUCLEOTIDE SEQUENCE [LARGE SCALE GENOMIC DNA]</scope>
    <source>
        <strain evidence="5 6">MSMB1302</strain>
    </source>
</reference>
<feature type="coiled-coil region" evidence="2">
    <location>
        <begin position="139"/>
        <end position="166"/>
    </location>
</feature>
<evidence type="ECO:0000256" key="3">
    <source>
        <dbReference type="SAM" id="SignalP"/>
    </source>
</evidence>
<evidence type="ECO:0000256" key="2">
    <source>
        <dbReference type="SAM" id="Coils"/>
    </source>
</evidence>
<dbReference type="RefSeq" id="WP_059531969.1">
    <property type="nucleotide sequence ID" value="NZ_LOXZ01000052.1"/>
</dbReference>
<dbReference type="PANTHER" id="PTHR30469">
    <property type="entry name" value="MULTIDRUG RESISTANCE PROTEIN MDTA"/>
    <property type="match status" value="1"/>
</dbReference>
<evidence type="ECO:0000259" key="4">
    <source>
        <dbReference type="Pfam" id="PF25917"/>
    </source>
</evidence>
<dbReference type="SUPFAM" id="SSF111369">
    <property type="entry name" value="HlyD-like secretion proteins"/>
    <property type="match status" value="1"/>
</dbReference>
<dbReference type="Gene3D" id="2.40.420.20">
    <property type="match status" value="1"/>
</dbReference>
<dbReference type="EMBL" id="LOYH01000012">
    <property type="protein sequence ID" value="KVK88550.1"/>
    <property type="molecule type" value="Genomic_DNA"/>
</dbReference>
<name>A0A103ZYP7_BURCE</name>
<evidence type="ECO:0000313" key="5">
    <source>
        <dbReference type="EMBL" id="KVK88550.1"/>
    </source>
</evidence>
<dbReference type="NCBIfam" id="TIGR01730">
    <property type="entry name" value="RND_mfp"/>
    <property type="match status" value="1"/>
</dbReference>
<comment type="similarity">
    <text evidence="1">Belongs to the membrane fusion protein (MFP) (TC 8.A.1) family.</text>
</comment>
<dbReference type="PANTHER" id="PTHR30469:SF18">
    <property type="entry name" value="RESISTANCE-NODULATION-CELL DIVISION (RND) EFFLUX MEMBRANE FUSION PROTEIN-RELATED"/>
    <property type="match status" value="1"/>
</dbReference>